<gene>
    <name evidence="1" type="ORF">ALC56_00274</name>
</gene>
<keyword evidence="2" id="KW-1185">Reference proteome</keyword>
<dbReference type="EMBL" id="KQ981178">
    <property type="protein sequence ID" value="KYN45268.1"/>
    <property type="molecule type" value="Genomic_DNA"/>
</dbReference>
<sequence length="372" mass="43169">EKQIKLPPIFVDGVSNIQPLIKFLNKTILQNYDKHERNFRVVLKPIFFIDLKSDKKLFLKTHNIDIMLISKTHFTNRSFIKYPKYNETNSFRANSLQAINIVVRSIILSIVYCPPRHSIKKGIIHKILYLRHHKHGGCCVEHFNSCVQQAAWKSTPLNQDMCSPVPDCIRTIKEKIDKKRKLHKQGQQNKCPATKSYFNRAIKKLKILLQNVAKYLDLYLDRRLNWREYIFAKRKQLGLKLRKMFWLIRRPSYLLSIILIVHLIVFKLDVVTSKAWELSIKGKDLSDLKTLIEFLTLRCQALKSVHGRSHSSSSSNAMPKYSNHSKSLAANVATSNLSCAVCKENHSIYHCKEFLNLSVEDKVKAAKKALMS</sequence>
<dbReference type="Proteomes" id="UP000078541">
    <property type="component" value="Unassembled WGS sequence"/>
</dbReference>
<dbReference type="STRING" id="34720.A0A151K1H8"/>
<organism evidence="1 2">
    <name type="scientific">Trachymyrmex septentrionalis</name>
    <dbReference type="NCBI Taxonomy" id="34720"/>
    <lineage>
        <taxon>Eukaryota</taxon>
        <taxon>Metazoa</taxon>
        <taxon>Ecdysozoa</taxon>
        <taxon>Arthropoda</taxon>
        <taxon>Hexapoda</taxon>
        <taxon>Insecta</taxon>
        <taxon>Pterygota</taxon>
        <taxon>Neoptera</taxon>
        <taxon>Endopterygota</taxon>
        <taxon>Hymenoptera</taxon>
        <taxon>Apocrita</taxon>
        <taxon>Aculeata</taxon>
        <taxon>Formicoidea</taxon>
        <taxon>Formicidae</taxon>
        <taxon>Myrmicinae</taxon>
        <taxon>Trachymyrmex</taxon>
    </lineage>
</organism>
<dbReference type="AlphaFoldDB" id="A0A151K1H8"/>
<accession>A0A151K1H8</accession>
<evidence type="ECO:0000313" key="1">
    <source>
        <dbReference type="EMBL" id="KYN45268.1"/>
    </source>
</evidence>
<feature type="non-terminal residue" evidence="1">
    <location>
        <position position="1"/>
    </location>
</feature>
<reference evidence="1 2" key="1">
    <citation type="submission" date="2016-03" db="EMBL/GenBank/DDBJ databases">
        <title>Trachymyrmex septentrionalis WGS genome.</title>
        <authorList>
            <person name="Nygaard S."/>
            <person name="Hu H."/>
            <person name="Boomsma J."/>
            <person name="Zhang G."/>
        </authorList>
    </citation>
    <scope>NUCLEOTIDE SEQUENCE [LARGE SCALE GENOMIC DNA]</scope>
    <source>
        <strain evidence="1">Tsep2-gDNA-1</strain>
        <tissue evidence="1">Whole body</tissue>
    </source>
</reference>
<evidence type="ECO:0000313" key="2">
    <source>
        <dbReference type="Proteomes" id="UP000078541"/>
    </source>
</evidence>
<proteinExistence type="predicted"/>
<protein>
    <submittedName>
        <fullName evidence="1">Uncharacterized protein</fullName>
    </submittedName>
</protein>
<name>A0A151K1H8_9HYME</name>